<dbReference type="AlphaFoldDB" id="X6M493"/>
<keyword evidence="2" id="KW-1185">Reference proteome</keyword>
<accession>X6M493</accession>
<evidence type="ECO:0000313" key="2">
    <source>
        <dbReference type="Proteomes" id="UP000023152"/>
    </source>
</evidence>
<comment type="caution">
    <text evidence="1">The sequence shown here is derived from an EMBL/GenBank/DDBJ whole genome shotgun (WGS) entry which is preliminary data.</text>
</comment>
<sequence length="321" mass="38018">MKDVRKCLTEKKDLFMSEDIDDDCVMEDSQEMIRVEKVRSIIRSVRTNNLHVSIKAIISSLDPNAHEIRSFDPFVFYNGKIGLFIDNTKRCLTYEHYYEDVMEYGATPKQLKKLLIITGRPRTEAVVERAMLVTICDKWEIERRDTVTSKFCQKRVEKVYAFTFTPVTENVEEFSSGDLLKDVKLLEILESTLDKYIGWVLHIANMDKTGMLKFKLLHLLHQLSVYSEYQYWTAIIGDYPLKECIVQRLVYDDESDKFLDRNYKVTVFNYTSAYCDSFNHLFESSKEFENHHVKGHCKEYYEAKNIIRMSYRMIDQKMYSN</sequence>
<reference evidence="1 2" key="1">
    <citation type="journal article" date="2013" name="Curr. Biol.">
        <title>The Genome of the Foraminiferan Reticulomyxa filosa.</title>
        <authorList>
            <person name="Glockner G."/>
            <person name="Hulsmann N."/>
            <person name="Schleicher M."/>
            <person name="Noegel A.A."/>
            <person name="Eichinger L."/>
            <person name="Gallinger C."/>
            <person name="Pawlowski J."/>
            <person name="Sierra R."/>
            <person name="Euteneuer U."/>
            <person name="Pillet L."/>
            <person name="Moustafa A."/>
            <person name="Platzer M."/>
            <person name="Groth M."/>
            <person name="Szafranski K."/>
            <person name="Schliwa M."/>
        </authorList>
    </citation>
    <scope>NUCLEOTIDE SEQUENCE [LARGE SCALE GENOMIC DNA]</scope>
</reference>
<dbReference type="EMBL" id="ASPP01025023">
    <property type="protein sequence ID" value="ETO08421.1"/>
    <property type="molecule type" value="Genomic_DNA"/>
</dbReference>
<evidence type="ECO:0000313" key="1">
    <source>
        <dbReference type="EMBL" id="ETO08421.1"/>
    </source>
</evidence>
<dbReference type="Proteomes" id="UP000023152">
    <property type="component" value="Unassembled WGS sequence"/>
</dbReference>
<protein>
    <submittedName>
        <fullName evidence="1">Uncharacterized protein</fullName>
    </submittedName>
</protein>
<name>X6M493_RETFI</name>
<organism evidence="1 2">
    <name type="scientific">Reticulomyxa filosa</name>
    <dbReference type="NCBI Taxonomy" id="46433"/>
    <lineage>
        <taxon>Eukaryota</taxon>
        <taxon>Sar</taxon>
        <taxon>Rhizaria</taxon>
        <taxon>Retaria</taxon>
        <taxon>Foraminifera</taxon>
        <taxon>Monothalamids</taxon>
        <taxon>Reticulomyxidae</taxon>
        <taxon>Reticulomyxa</taxon>
    </lineage>
</organism>
<gene>
    <name evidence="1" type="ORF">RFI_28967</name>
</gene>
<proteinExistence type="predicted"/>